<dbReference type="InterPro" id="IPR003594">
    <property type="entry name" value="HATPase_dom"/>
</dbReference>
<dbReference type="PROSITE" id="PS50109">
    <property type="entry name" value="HIS_KIN"/>
    <property type="match status" value="1"/>
</dbReference>
<comment type="catalytic activity">
    <reaction evidence="1">
        <text>ATP + protein L-histidine = ADP + protein N-phospho-L-histidine.</text>
        <dbReference type="EC" id="2.7.13.3"/>
    </reaction>
</comment>
<dbReference type="Pfam" id="PF02518">
    <property type="entry name" value="HATPase_c"/>
    <property type="match status" value="1"/>
</dbReference>
<dbReference type="Proteomes" id="UP000234752">
    <property type="component" value="Chromosome eg_1"/>
</dbReference>
<dbReference type="SUPFAM" id="SSF47384">
    <property type="entry name" value="Homodimeric domain of signal transducing histidine kinase"/>
    <property type="match status" value="1"/>
</dbReference>
<dbReference type="PRINTS" id="PR00344">
    <property type="entry name" value="BCTRLSENSOR"/>
</dbReference>
<dbReference type="SMART" id="SM00388">
    <property type="entry name" value="HisKA"/>
    <property type="match status" value="1"/>
</dbReference>
<dbReference type="InterPro" id="IPR036097">
    <property type="entry name" value="HisK_dim/P_sf"/>
</dbReference>
<dbReference type="SMART" id="SM00387">
    <property type="entry name" value="HATPase_c"/>
    <property type="match status" value="1"/>
</dbReference>
<dbReference type="Pfam" id="PF00512">
    <property type="entry name" value="HisKA"/>
    <property type="match status" value="1"/>
</dbReference>
<evidence type="ECO:0000256" key="5">
    <source>
        <dbReference type="ARBA" id="ARBA00022777"/>
    </source>
</evidence>
<evidence type="ECO:0000256" key="3">
    <source>
        <dbReference type="ARBA" id="ARBA00022553"/>
    </source>
</evidence>
<dbReference type="InterPro" id="IPR004358">
    <property type="entry name" value="Sig_transdc_His_kin-like_C"/>
</dbReference>
<name>A0A2K9NDM5_9PROT</name>
<dbReference type="InterPro" id="IPR003661">
    <property type="entry name" value="HisK_dim/P_dom"/>
</dbReference>
<evidence type="ECO:0000256" key="4">
    <source>
        <dbReference type="ARBA" id="ARBA00022679"/>
    </source>
</evidence>
<dbReference type="EC" id="2.7.13.3" evidence="2"/>
<dbReference type="KEGG" id="ncb:C0V82_13235"/>
<dbReference type="RefSeq" id="WP_102112707.1">
    <property type="nucleotide sequence ID" value="NZ_BMGN01000011.1"/>
</dbReference>
<dbReference type="CDD" id="cd00082">
    <property type="entry name" value="HisKA"/>
    <property type="match status" value="1"/>
</dbReference>
<dbReference type="Gene3D" id="3.30.565.10">
    <property type="entry name" value="Histidine kinase-like ATPase, C-terminal domain"/>
    <property type="match status" value="1"/>
</dbReference>
<dbReference type="EMBL" id="CP025611">
    <property type="protein sequence ID" value="AUN31092.1"/>
    <property type="molecule type" value="Genomic_DNA"/>
</dbReference>
<accession>A0A2K9NDM5</accession>
<evidence type="ECO:0000256" key="1">
    <source>
        <dbReference type="ARBA" id="ARBA00000085"/>
    </source>
</evidence>
<gene>
    <name evidence="6" type="ORF">C0V82_13235</name>
</gene>
<keyword evidence="5" id="KW-0418">Kinase</keyword>
<dbReference type="SUPFAM" id="SSF55874">
    <property type="entry name" value="ATPase domain of HSP90 chaperone/DNA topoisomerase II/histidine kinase"/>
    <property type="match status" value="1"/>
</dbReference>
<dbReference type="GO" id="GO:0000155">
    <property type="term" value="F:phosphorelay sensor kinase activity"/>
    <property type="evidence" value="ECO:0007669"/>
    <property type="project" value="InterPro"/>
</dbReference>
<keyword evidence="3" id="KW-0597">Phosphoprotein</keyword>
<proteinExistence type="predicted"/>
<keyword evidence="7" id="KW-1185">Reference proteome</keyword>
<evidence type="ECO:0000313" key="7">
    <source>
        <dbReference type="Proteomes" id="UP000234752"/>
    </source>
</evidence>
<organism evidence="6 7">
    <name type="scientific">Niveispirillum cyanobacteriorum</name>
    <dbReference type="NCBI Taxonomy" id="1612173"/>
    <lineage>
        <taxon>Bacteria</taxon>
        <taxon>Pseudomonadati</taxon>
        <taxon>Pseudomonadota</taxon>
        <taxon>Alphaproteobacteria</taxon>
        <taxon>Rhodospirillales</taxon>
        <taxon>Azospirillaceae</taxon>
        <taxon>Niveispirillum</taxon>
    </lineage>
</organism>
<protein>
    <recommendedName>
        <fullName evidence="2">histidine kinase</fullName>
        <ecNumber evidence="2">2.7.13.3</ecNumber>
    </recommendedName>
</protein>
<evidence type="ECO:0000256" key="2">
    <source>
        <dbReference type="ARBA" id="ARBA00012438"/>
    </source>
</evidence>
<sequence length="336" mass="35658">MDTVRWLASAPNKAAFRVAFAFVAVSSLWIVFSDQAAKAMFGDVTELSAFQTAKGLFYVGVTGMMLFLLVRFLVGRLADRTTEALGAREAAAEAMRQAGIESRALERAKSQFLSSVSHELRTPLNAVIGFADMLGDPTLPMPADRVRDYAGEISAAGHHLLELVESIVACAEAETGHALTPEPLDLREEVGRVAGQARVRAQHRRTAVENHVPDGLIVKADPLALRQILFALLDNAVTHTPEHSHVRIDGEATPAGEVVVSIVDDGPGLPPEVVMGMGRPFLRGGDPLTASVGGLGLGLYLATLLTSRHGGRLSADRPDNGQGTRIRIALPAGIAA</sequence>
<reference evidence="6 7" key="1">
    <citation type="submission" date="2017-12" db="EMBL/GenBank/DDBJ databases">
        <title>Genomes of bacteria within cyanobacterial aggregates.</title>
        <authorList>
            <person name="Cai H."/>
        </authorList>
    </citation>
    <scope>NUCLEOTIDE SEQUENCE [LARGE SCALE GENOMIC DNA]</scope>
    <source>
        <strain evidence="6 7">TH16</strain>
    </source>
</reference>
<evidence type="ECO:0000313" key="6">
    <source>
        <dbReference type="EMBL" id="AUN31092.1"/>
    </source>
</evidence>
<dbReference type="Gene3D" id="1.10.287.130">
    <property type="match status" value="1"/>
</dbReference>
<dbReference type="AlphaFoldDB" id="A0A2K9NDM5"/>
<dbReference type="InterPro" id="IPR036890">
    <property type="entry name" value="HATPase_C_sf"/>
</dbReference>
<dbReference type="InterPro" id="IPR005467">
    <property type="entry name" value="His_kinase_dom"/>
</dbReference>
<dbReference type="PANTHER" id="PTHR43047:SF64">
    <property type="entry name" value="HISTIDINE KINASE CONTAINING CHEY-HOMOLOGOUS RECEIVER DOMAIN AND PAS DOMAIN-RELATED"/>
    <property type="match status" value="1"/>
</dbReference>
<dbReference type="CDD" id="cd00075">
    <property type="entry name" value="HATPase"/>
    <property type="match status" value="1"/>
</dbReference>
<dbReference type="OrthoDB" id="9784218at2"/>
<dbReference type="PANTHER" id="PTHR43047">
    <property type="entry name" value="TWO-COMPONENT HISTIDINE PROTEIN KINASE"/>
    <property type="match status" value="1"/>
</dbReference>
<keyword evidence="4" id="KW-0808">Transferase</keyword>